<evidence type="ECO:0000256" key="1">
    <source>
        <dbReference type="ARBA" id="ARBA00022467"/>
    </source>
</evidence>
<comment type="subunit">
    <text evidence="2">Heterodimer of an alpha and a beta subunit.</text>
</comment>
<reference evidence="3" key="1">
    <citation type="submission" date="2014-07" db="EMBL/GenBank/DDBJ databases">
        <title>Identification of a novel salt tolerance gene in wild soybean by whole-genome sequencing.</title>
        <authorList>
            <person name="Lam H.-M."/>
            <person name="Qi X."/>
            <person name="Li M.-W."/>
            <person name="Liu X."/>
            <person name="Xie M."/>
            <person name="Ni M."/>
            <person name="Xu X."/>
        </authorList>
    </citation>
    <scope>NUCLEOTIDE SEQUENCE [LARGE SCALE GENOMIC DNA]</scope>
    <source>
        <tissue evidence="3">Root</tissue>
    </source>
</reference>
<comment type="similarity">
    <text evidence="2">Belongs to the F-actin-capping protein beta subunit family.</text>
</comment>
<dbReference type="InterPro" id="IPR043175">
    <property type="entry name" value="CAPZB_N"/>
</dbReference>
<dbReference type="Proteomes" id="UP000053555">
    <property type="component" value="Unassembled WGS sequence"/>
</dbReference>
<dbReference type="GO" id="GO:0051015">
    <property type="term" value="F:actin filament binding"/>
    <property type="evidence" value="ECO:0007669"/>
    <property type="project" value="TreeGrafter"/>
</dbReference>
<dbReference type="GO" id="GO:0000902">
    <property type="term" value="P:cell morphogenesis"/>
    <property type="evidence" value="ECO:0007669"/>
    <property type="project" value="TreeGrafter"/>
</dbReference>
<dbReference type="GO" id="GO:0005737">
    <property type="term" value="C:cytoplasm"/>
    <property type="evidence" value="ECO:0007669"/>
    <property type="project" value="InterPro"/>
</dbReference>
<evidence type="ECO:0000313" key="5">
    <source>
        <dbReference type="Proteomes" id="UP000289340"/>
    </source>
</evidence>
<dbReference type="GO" id="GO:0051016">
    <property type="term" value="P:barbed-end actin filament capping"/>
    <property type="evidence" value="ECO:0007669"/>
    <property type="project" value="UniProtKB-UniRule"/>
</dbReference>
<dbReference type="Pfam" id="PF01115">
    <property type="entry name" value="F_actin_cap_B"/>
    <property type="match status" value="1"/>
</dbReference>
<keyword evidence="2" id="KW-0206">Cytoskeleton</keyword>
<organism evidence="3">
    <name type="scientific">Glycine soja</name>
    <name type="common">Wild soybean</name>
    <dbReference type="NCBI Taxonomy" id="3848"/>
    <lineage>
        <taxon>Eukaryota</taxon>
        <taxon>Viridiplantae</taxon>
        <taxon>Streptophyta</taxon>
        <taxon>Embryophyta</taxon>
        <taxon>Tracheophyta</taxon>
        <taxon>Spermatophyta</taxon>
        <taxon>Magnoliopsida</taxon>
        <taxon>eudicotyledons</taxon>
        <taxon>Gunneridae</taxon>
        <taxon>Pentapetalae</taxon>
        <taxon>rosids</taxon>
        <taxon>fabids</taxon>
        <taxon>Fabales</taxon>
        <taxon>Fabaceae</taxon>
        <taxon>Papilionoideae</taxon>
        <taxon>50 kb inversion clade</taxon>
        <taxon>NPAAA clade</taxon>
        <taxon>indigoferoid/millettioid clade</taxon>
        <taxon>Phaseoleae</taxon>
        <taxon>Glycine</taxon>
        <taxon>Glycine subgen. Soja</taxon>
    </lineage>
</organism>
<keyword evidence="5" id="KW-1185">Reference proteome</keyword>
<name>A0A0B2STS2_GLYSO</name>
<comment type="subcellular location">
    <subcellularLocation>
        <location evidence="2">Cytoplasm</location>
        <location evidence="2">Cytoskeleton</location>
    </subcellularLocation>
</comment>
<dbReference type="Proteomes" id="UP000289340">
    <property type="component" value="Chromosome 16"/>
</dbReference>
<evidence type="ECO:0000313" key="4">
    <source>
        <dbReference type="EMBL" id="RZB60415.1"/>
    </source>
</evidence>
<reference evidence="4 5" key="2">
    <citation type="submission" date="2018-09" db="EMBL/GenBank/DDBJ databases">
        <title>A high-quality reference genome of wild soybean provides a powerful tool to mine soybean genomes.</title>
        <authorList>
            <person name="Xie M."/>
            <person name="Chung C.Y.L."/>
            <person name="Li M.-W."/>
            <person name="Wong F.-L."/>
            <person name="Chan T.-F."/>
            <person name="Lam H.-M."/>
        </authorList>
    </citation>
    <scope>NUCLEOTIDE SEQUENCE [LARGE SCALE GENOMIC DNA]</scope>
    <source>
        <strain evidence="5">cv. W05</strain>
        <tissue evidence="4">Hypocotyl of etiolated seedlings</tissue>
    </source>
</reference>
<dbReference type="SUPFAM" id="SSF90096">
    <property type="entry name" value="Subunits of heterodimeric actin filament capping protein Capz"/>
    <property type="match status" value="1"/>
</dbReference>
<dbReference type="InterPro" id="IPR001698">
    <property type="entry name" value="CAPZB"/>
</dbReference>
<dbReference type="EMBL" id="QZWG01000016">
    <property type="protein sequence ID" value="RZB60415.1"/>
    <property type="molecule type" value="Genomic_DNA"/>
</dbReference>
<dbReference type="GO" id="GO:0030036">
    <property type="term" value="P:actin cytoskeleton organization"/>
    <property type="evidence" value="ECO:0007669"/>
    <property type="project" value="InterPro"/>
</dbReference>
<protein>
    <recommendedName>
        <fullName evidence="2">F-actin-capping protein subunit beta</fullName>
    </recommendedName>
</protein>
<dbReference type="AlphaFoldDB" id="A0A0B2STS2"/>
<dbReference type="SMR" id="A0A0B2STS2"/>
<dbReference type="Gene3D" id="1.20.58.570">
    <property type="match status" value="1"/>
</dbReference>
<sequence>MWRIPPKHAETALSALLSLMPHSSSKLLSQVLCNVECDKEFILCEYNRDVDSYKFISFFIIIPPVSGFCWIQYA</sequence>
<gene>
    <name evidence="4" type="ORF">D0Y65_043267</name>
    <name evidence="3" type="ORF">glysoja_050323</name>
</gene>
<keyword evidence="2" id="KW-0963">Cytoplasm</keyword>
<dbReference type="PANTHER" id="PTHR10619:SF0">
    <property type="entry name" value="F-ACTIN-CAPPING PROTEIN SUBUNIT BETA ISOFORMS 1 AND 2"/>
    <property type="match status" value="1"/>
</dbReference>
<proteinExistence type="inferred from homology"/>
<dbReference type="InterPro" id="IPR019771">
    <property type="entry name" value="F-actin_capping_bsu_CS"/>
</dbReference>
<dbReference type="InterPro" id="IPR037282">
    <property type="entry name" value="CapZ_alpha/beta"/>
</dbReference>
<comment type="function">
    <text evidence="2">F-actin-capping proteins bind in a Ca(2+)-independent manner to the fast growing ends of actin filaments (barbed end) thereby blocking the exchange of subunits at these ends. Unlike other capping proteins (such as gelsolin and severin), these proteins do not sever actin filaments.</text>
</comment>
<dbReference type="PROSITE" id="PS00231">
    <property type="entry name" value="F_ACTIN_CAPPING_BETA"/>
    <property type="match status" value="1"/>
</dbReference>
<dbReference type="PANTHER" id="PTHR10619">
    <property type="entry name" value="F-ACTIN-CAPPING PROTEIN SUBUNIT BETA"/>
    <property type="match status" value="1"/>
</dbReference>
<keyword evidence="2" id="KW-0009">Actin-binding</keyword>
<evidence type="ECO:0000313" key="3">
    <source>
        <dbReference type="EMBL" id="KHN47929.1"/>
    </source>
</evidence>
<keyword evidence="1 2" id="KW-0117">Actin capping</keyword>
<accession>A0A0B2STS2</accession>
<dbReference type="EMBL" id="KN639984">
    <property type="protein sequence ID" value="KHN47929.1"/>
    <property type="molecule type" value="Genomic_DNA"/>
</dbReference>
<evidence type="ECO:0000256" key="2">
    <source>
        <dbReference type="RuleBase" id="RU365078"/>
    </source>
</evidence>
<dbReference type="GO" id="GO:0008290">
    <property type="term" value="C:F-actin capping protein complex"/>
    <property type="evidence" value="ECO:0007669"/>
    <property type="project" value="UniProtKB-UniRule"/>
</dbReference>